<evidence type="ECO:0000259" key="1">
    <source>
        <dbReference type="Pfam" id="PF01464"/>
    </source>
</evidence>
<dbReference type="InterPro" id="IPR023346">
    <property type="entry name" value="Lysozyme-like_dom_sf"/>
</dbReference>
<dbReference type="InterPro" id="IPR008258">
    <property type="entry name" value="Transglycosylase_SLT_dom_1"/>
</dbReference>
<name>A0AAW4X177_9FIRM</name>
<proteinExistence type="predicted"/>
<keyword evidence="3" id="KW-1185">Reference proteome</keyword>
<dbReference type="SUPFAM" id="SSF53955">
    <property type="entry name" value="Lysozyme-like"/>
    <property type="match status" value="1"/>
</dbReference>
<comment type="caution">
    <text evidence="2">The sequence shown here is derived from an EMBL/GenBank/DDBJ whole genome shotgun (WGS) entry which is preliminary data.</text>
</comment>
<dbReference type="Proteomes" id="UP001199296">
    <property type="component" value="Unassembled WGS sequence"/>
</dbReference>
<feature type="domain" description="Transglycosylase SLT" evidence="1">
    <location>
        <begin position="44"/>
        <end position="152"/>
    </location>
</feature>
<dbReference type="Pfam" id="PF01464">
    <property type="entry name" value="SLT"/>
    <property type="match status" value="1"/>
</dbReference>
<accession>A0AAW4X177</accession>
<dbReference type="RefSeq" id="WP_229346257.1">
    <property type="nucleotide sequence ID" value="NZ_JAJFAT010000013.1"/>
</dbReference>
<sequence>MAKKNILKAAALIILIITLFLIYSADLDFWQLRRSFEVIQYENYILKYAEKNAIEAELLAAIIYVESRFDQSSESFRGALGLMQIMPATGAWIAEEIGVDDFELEDLFDPETNIKLGSWYFAYLYEKHDGHLVKSLAAYNAGQNTVRRWMRSGWQGEIEDYEIPFAETDKYVRRVLSTRDYYQNSNIFINY</sequence>
<gene>
    <name evidence="2" type="ORF">LJ207_09490</name>
</gene>
<dbReference type="EMBL" id="JAJFAT010000013">
    <property type="protein sequence ID" value="MCC3145555.1"/>
    <property type="molecule type" value="Genomic_DNA"/>
</dbReference>
<dbReference type="Gene3D" id="1.10.530.10">
    <property type="match status" value="1"/>
</dbReference>
<dbReference type="CDD" id="cd16896">
    <property type="entry name" value="LT_Slt70-like"/>
    <property type="match status" value="1"/>
</dbReference>
<evidence type="ECO:0000313" key="3">
    <source>
        <dbReference type="Proteomes" id="UP001199296"/>
    </source>
</evidence>
<evidence type="ECO:0000313" key="2">
    <source>
        <dbReference type="EMBL" id="MCC3145555.1"/>
    </source>
</evidence>
<organism evidence="2 3">
    <name type="scientific">Halanaerobium polyolivorans</name>
    <dbReference type="NCBI Taxonomy" id="2886943"/>
    <lineage>
        <taxon>Bacteria</taxon>
        <taxon>Bacillati</taxon>
        <taxon>Bacillota</taxon>
        <taxon>Clostridia</taxon>
        <taxon>Halanaerobiales</taxon>
        <taxon>Halanaerobiaceae</taxon>
        <taxon>Halanaerobium</taxon>
    </lineage>
</organism>
<dbReference type="PANTHER" id="PTHR37423">
    <property type="entry name" value="SOLUBLE LYTIC MUREIN TRANSGLYCOSYLASE-RELATED"/>
    <property type="match status" value="1"/>
</dbReference>
<dbReference type="PANTHER" id="PTHR37423:SF2">
    <property type="entry name" value="MEMBRANE-BOUND LYTIC MUREIN TRANSGLYCOSYLASE C"/>
    <property type="match status" value="1"/>
</dbReference>
<protein>
    <submittedName>
        <fullName evidence="2">Lytic transglycosylase domain-containing protein</fullName>
    </submittedName>
</protein>
<reference evidence="2 3" key="1">
    <citation type="submission" date="2021-10" db="EMBL/GenBank/DDBJ databases">
        <authorList>
            <person name="Grouzdev D.S."/>
            <person name="Pantiukh K.S."/>
            <person name="Krutkina M.S."/>
        </authorList>
    </citation>
    <scope>NUCLEOTIDE SEQUENCE [LARGE SCALE GENOMIC DNA]</scope>
    <source>
        <strain evidence="2 3">Z-7514</strain>
    </source>
</reference>
<dbReference type="AlphaFoldDB" id="A0AAW4X177"/>